<dbReference type="InterPro" id="IPR004101">
    <property type="entry name" value="Mur_ligase_C"/>
</dbReference>
<reference evidence="15 16" key="1">
    <citation type="submission" date="2016-04" db="EMBL/GenBank/DDBJ databases">
        <title>Chloroflexus islandicus sp. nov., a thermophilic filamentous anoxygenic phototrophic bacterium from geyser Strokkur (Iceland).</title>
        <authorList>
            <person name="Gaisin V.A."/>
            <person name="Kalashnikov A.M."/>
            <person name="Sukhacheva M.V."/>
            <person name="Grouzdev D.S."/>
            <person name="Ivanov T.M."/>
            <person name="Kuznetsov B."/>
            <person name="Gorlenko V.M."/>
        </authorList>
    </citation>
    <scope>NUCLEOTIDE SEQUENCE [LARGE SCALE GENOMIC DNA]</scope>
    <source>
        <strain evidence="16">isl-2</strain>
    </source>
</reference>
<evidence type="ECO:0000256" key="1">
    <source>
        <dbReference type="ARBA" id="ARBA00022490"/>
    </source>
</evidence>
<dbReference type="GO" id="GO:0008766">
    <property type="term" value="F:UDP-N-acetylmuramoylalanyl-D-glutamyl-2,6-diaminopimelate-D-alanyl-D-alanine ligase activity"/>
    <property type="evidence" value="ECO:0007669"/>
    <property type="project" value="RHEA"/>
</dbReference>
<evidence type="ECO:0000256" key="3">
    <source>
        <dbReference type="ARBA" id="ARBA00022618"/>
    </source>
</evidence>
<dbReference type="Gene3D" id="3.90.190.20">
    <property type="entry name" value="Mur ligase, C-terminal domain"/>
    <property type="match status" value="1"/>
</dbReference>
<keyword evidence="7 10" id="KW-0573">Peptidoglycan synthesis</keyword>
<dbReference type="AlphaFoldDB" id="A0A178MK07"/>
<dbReference type="InterPro" id="IPR013221">
    <property type="entry name" value="Mur_ligase_cen"/>
</dbReference>
<feature type="domain" description="Mur ligase central" evidence="14">
    <location>
        <begin position="142"/>
        <end position="328"/>
    </location>
</feature>
<dbReference type="SUPFAM" id="SSF53623">
    <property type="entry name" value="MurD-like peptide ligases, catalytic domain"/>
    <property type="match status" value="1"/>
</dbReference>
<dbReference type="Gene3D" id="3.40.1190.10">
    <property type="entry name" value="Mur-like, catalytic domain"/>
    <property type="match status" value="1"/>
</dbReference>
<evidence type="ECO:0000256" key="9">
    <source>
        <dbReference type="ARBA" id="ARBA00023316"/>
    </source>
</evidence>
<organism evidence="15 16">
    <name type="scientific">Chloroflexus islandicus</name>
    <dbReference type="NCBI Taxonomy" id="1707952"/>
    <lineage>
        <taxon>Bacteria</taxon>
        <taxon>Bacillati</taxon>
        <taxon>Chloroflexota</taxon>
        <taxon>Chloroflexia</taxon>
        <taxon>Chloroflexales</taxon>
        <taxon>Chloroflexineae</taxon>
        <taxon>Chloroflexaceae</taxon>
        <taxon>Chloroflexus</taxon>
    </lineage>
</organism>
<dbReference type="InterPro" id="IPR035911">
    <property type="entry name" value="MurE/MurF_N"/>
</dbReference>
<evidence type="ECO:0000259" key="12">
    <source>
        <dbReference type="Pfam" id="PF01225"/>
    </source>
</evidence>
<keyword evidence="5 10" id="KW-0067">ATP-binding</keyword>
<dbReference type="GO" id="GO:0071555">
    <property type="term" value="P:cell wall organization"/>
    <property type="evidence" value="ECO:0007669"/>
    <property type="project" value="UniProtKB-KW"/>
</dbReference>
<dbReference type="GO" id="GO:0008360">
    <property type="term" value="P:regulation of cell shape"/>
    <property type="evidence" value="ECO:0007669"/>
    <property type="project" value="UniProtKB-KW"/>
</dbReference>
<dbReference type="InterPro" id="IPR051046">
    <property type="entry name" value="MurCDEF_CellWall_CoF430Synth"/>
</dbReference>
<keyword evidence="9 10" id="KW-0961">Cell wall biogenesis/degradation</keyword>
<gene>
    <name evidence="10" type="primary">murF</name>
    <name evidence="15" type="ORF">A6A03_07070</name>
</gene>
<evidence type="ECO:0000256" key="2">
    <source>
        <dbReference type="ARBA" id="ARBA00022598"/>
    </source>
</evidence>
<keyword evidence="16" id="KW-1185">Reference proteome</keyword>
<accession>A0A178MK07</accession>
<sequence length="487" mass="51402">MIRLDNLLYGVQPRATRQAVVVPPPWDGRLIGPVVTDSREVTPGSLFVALAGERTDGHRFLPDVVARGAAAALVSPVTLAALAPDLAAAARPWRLIEPTESALLANVPPEACLLIAVDDPLQALQRAAVYHRRMFTPTVIGITGSVGKTSTKEVVAAVVSQRLRTLKSQRSFNSDVTLPATLLGLTADHQVAVLEMGMWAAGEIRFLAALARPHIGIVTNVGPSHLERLGSIEAIANAKAELPESLPAEGWCILNADDPRVAAMATRTPARVLTYGYAPHADVRVTDVISYGLYGIELTVVYQGAQHRLRTPLIGKHHAYTALAAIAAGLVLGLDWEAIAAGLRAPGEQLRLRVVQSQTGVTIIDDTYNAAPLSTIAALNVLAETPGRRIAVLGEMLELGAATEEGHRQVGAAAAQTADWLVAVGRQAQTMAEAALAAGMPPDRVAICPDNESAIDLLNQMIRSGDCLLIKGSRGVQMETIVAALQA</sequence>
<comment type="pathway">
    <text evidence="10 11">Cell wall biogenesis; peptidoglycan biosynthesis.</text>
</comment>
<evidence type="ECO:0000256" key="7">
    <source>
        <dbReference type="ARBA" id="ARBA00022984"/>
    </source>
</evidence>
<keyword evidence="2 10" id="KW-0436">Ligase</keyword>
<dbReference type="PANTHER" id="PTHR43024">
    <property type="entry name" value="UDP-N-ACETYLMURAMOYL-TRIPEPTIDE--D-ALANYL-D-ALANINE LIGASE"/>
    <property type="match status" value="1"/>
</dbReference>
<evidence type="ECO:0000256" key="5">
    <source>
        <dbReference type="ARBA" id="ARBA00022840"/>
    </source>
</evidence>
<dbReference type="Pfam" id="PF01225">
    <property type="entry name" value="Mur_ligase"/>
    <property type="match status" value="1"/>
</dbReference>
<dbReference type="Proteomes" id="UP000078287">
    <property type="component" value="Unassembled WGS sequence"/>
</dbReference>
<protein>
    <recommendedName>
        <fullName evidence="10 11">UDP-N-acetylmuramoyl-tripeptide--D-alanyl-D-alanine ligase</fullName>
        <ecNumber evidence="10 11">6.3.2.10</ecNumber>
    </recommendedName>
    <alternativeName>
        <fullName evidence="10">D-alanyl-D-alanine-adding enzyme</fullName>
    </alternativeName>
</protein>
<comment type="caution">
    <text evidence="15">The sequence shown here is derived from an EMBL/GenBank/DDBJ whole genome shotgun (WGS) entry which is preliminary data.</text>
</comment>
<dbReference type="EMBL" id="LWQS01000021">
    <property type="protein sequence ID" value="OAN49061.1"/>
    <property type="molecule type" value="Genomic_DNA"/>
</dbReference>
<keyword evidence="4 10" id="KW-0547">Nucleotide-binding</keyword>
<comment type="subcellular location">
    <subcellularLocation>
        <location evidence="10 11">Cytoplasm</location>
    </subcellularLocation>
</comment>
<proteinExistence type="inferred from homology"/>
<dbReference type="GO" id="GO:0005524">
    <property type="term" value="F:ATP binding"/>
    <property type="evidence" value="ECO:0007669"/>
    <property type="project" value="UniProtKB-UniRule"/>
</dbReference>
<dbReference type="STRING" id="1707952.A6A03_07070"/>
<dbReference type="GO" id="GO:0005737">
    <property type="term" value="C:cytoplasm"/>
    <property type="evidence" value="ECO:0007669"/>
    <property type="project" value="UniProtKB-SubCell"/>
</dbReference>
<keyword evidence="1 10" id="KW-0963">Cytoplasm</keyword>
<comment type="function">
    <text evidence="10 11">Involved in cell wall formation. Catalyzes the final step in the synthesis of UDP-N-acetylmuramoyl-pentapeptide, the precursor of murein.</text>
</comment>
<keyword evidence="8 10" id="KW-0131">Cell cycle</keyword>
<evidence type="ECO:0000313" key="15">
    <source>
        <dbReference type="EMBL" id="OAN49061.1"/>
    </source>
</evidence>
<dbReference type="HAMAP" id="MF_02019">
    <property type="entry name" value="MurF"/>
    <property type="match status" value="1"/>
</dbReference>
<evidence type="ECO:0000256" key="4">
    <source>
        <dbReference type="ARBA" id="ARBA00022741"/>
    </source>
</evidence>
<dbReference type="RefSeq" id="WP_066782647.1">
    <property type="nucleotide sequence ID" value="NZ_LWQS01000021.1"/>
</dbReference>
<dbReference type="GO" id="GO:0009252">
    <property type="term" value="P:peptidoglycan biosynthetic process"/>
    <property type="evidence" value="ECO:0007669"/>
    <property type="project" value="UniProtKB-UniRule"/>
</dbReference>
<dbReference type="Pfam" id="PF08245">
    <property type="entry name" value="Mur_ligase_M"/>
    <property type="match status" value="1"/>
</dbReference>
<dbReference type="Pfam" id="PF02875">
    <property type="entry name" value="Mur_ligase_C"/>
    <property type="match status" value="1"/>
</dbReference>
<dbReference type="InterPro" id="IPR036565">
    <property type="entry name" value="Mur-like_cat_sf"/>
</dbReference>
<dbReference type="NCBIfam" id="TIGR01143">
    <property type="entry name" value="murF"/>
    <property type="match status" value="1"/>
</dbReference>
<dbReference type="InterPro" id="IPR036615">
    <property type="entry name" value="Mur_ligase_C_dom_sf"/>
</dbReference>
<dbReference type="InterPro" id="IPR000713">
    <property type="entry name" value="Mur_ligase_N"/>
</dbReference>
<evidence type="ECO:0000256" key="8">
    <source>
        <dbReference type="ARBA" id="ARBA00023306"/>
    </source>
</evidence>
<dbReference type="Gene3D" id="3.40.1390.10">
    <property type="entry name" value="MurE/MurF, N-terminal domain"/>
    <property type="match status" value="1"/>
</dbReference>
<evidence type="ECO:0000256" key="6">
    <source>
        <dbReference type="ARBA" id="ARBA00022960"/>
    </source>
</evidence>
<evidence type="ECO:0000259" key="13">
    <source>
        <dbReference type="Pfam" id="PF02875"/>
    </source>
</evidence>
<keyword evidence="3 10" id="KW-0132">Cell division</keyword>
<dbReference type="PANTHER" id="PTHR43024:SF1">
    <property type="entry name" value="UDP-N-ACETYLMURAMOYL-TRIPEPTIDE--D-ALANYL-D-ALANINE LIGASE"/>
    <property type="match status" value="1"/>
</dbReference>
<dbReference type="EC" id="6.3.2.10" evidence="10 11"/>
<dbReference type="GO" id="GO:0051301">
    <property type="term" value="P:cell division"/>
    <property type="evidence" value="ECO:0007669"/>
    <property type="project" value="UniProtKB-KW"/>
</dbReference>
<dbReference type="SUPFAM" id="SSF53244">
    <property type="entry name" value="MurD-like peptide ligases, peptide-binding domain"/>
    <property type="match status" value="1"/>
</dbReference>
<name>A0A178MK07_9CHLR</name>
<comment type="similarity">
    <text evidence="10">Belongs to the MurCDEF family. MurF subfamily.</text>
</comment>
<dbReference type="SUPFAM" id="SSF63418">
    <property type="entry name" value="MurE/MurF N-terminal domain"/>
    <property type="match status" value="1"/>
</dbReference>
<evidence type="ECO:0000313" key="16">
    <source>
        <dbReference type="Proteomes" id="UP000078287"/>
    </source>
</evidence>
<keyword evidence="6 10" id="KW-0133">Cell shape</keyword>
<feature type="binding site" evidence="10">
    <location>
        <begin position="144"/>
        <end position="150"/>
    </location>
    <ligand>
        <name>ATP</name>
        <dbReference type="ChEBI" id="CHEBI:30616"/>
    </ligand>
</feature>
<dbReference type="GO" id="GO:0047480">
    <property type="term" value="F:UDP-N-acetylmuramoyl-tripeptide-D-alanyl-D-alanine ligase activity"/>
    <property type="evidence" value="ECO:0007669"/>
    <property type="project" value="UniProtKB-UniRule"/>
</dbReference>
<comment type="catalytic activity">
    <reaction evidence="10 11">
        <text>D-alanyl-D-alanine + UDP-N-acetyl-alpha-D-muramoyl-L-alanyl-gamma-D-glutamyl-meso-2,6-diaminopimelate + ATP = UDP-N-acetyl-alpha-D-muramoyl-L-alanyl-gamma-D-glutamyl-meso-2,6-diaminopimeloyl-D-alanyl-D-alanine + ADP + phosphate + H(+)</text>
        <dbReference type="Rhea" id="RHEA:28374"/>
        <dbReference type="ChEBI" id="CHEBI:15378"/>
        <dbReference type="ChEBI" id="CHEBI:30616"/>
        <dbReference type="ChEBI" id="CHEBI:43474"/>
        <dbReference type="ChEBI" id="CHEBI:57822"/>
        <dbReference type="ChEBI" id="CHEBI:61386"/>
        <dbReference type="ChEBI" id="CHEBI:83905"/>
        <dbReference type="ChEBI" id="CHEBI:456216"/>
        <dbReference type="EC" id="6.3.2.10"/>
    </reaction>
</comment>
<dbReference type="UniPathway" id="UPA00219"/>
<evidence type="ECO:0000259" key="14">
    <source>
        <dbReference type="Pfam" id="PF08245"/>
    </source>
</evidence>
<feature type="domain" description="Mur ligase C-terminal" evidence="13">
    <location>
        <begin position="351"/>
        <end position="474"/>
    </location>
</feature>
<evidence type="ECO:0000256" key="11">
    <source>
        <dbReference type="RuleBase" id="RU004136"/>
    </source>
</evidence>
<dbReference type="InterPro" id="IPR005863">
    <property type="entry name" value="UDP-N-AcMur_synth"/>
</dbReference>
<evidence type="ECO:0000256" key="10">
    <source>
        <dbReference type="HAMAP-Rule" id="MF_02019"/>
    </source>
</evidence>
<feature type="domain" description="Mur ligase N-terminal catalytic" evidence="12">
    <location>
        <begin position="34"/>
        <end position="92"/>
    </location>
</feature>